<keyword evidence="3 5" id="KW-0808">Transferase</keyword>
<dbReference type="PANTHER" id="PTHR11138:SF5">
    <property type="entry name" value="METHIONYL-TRNA FORMYLTRANSFERASE, MITOCHONDRIAL"/>
    <property type="match status" value="1"/>
</dbReference>
<comment type="similarity">
    <text evidence="1 5">Belongs to the Fmt family.</text>
</comment>
<dbReference type="Pfam" id="PF02911">
    <property type="entry name" value="Formyl_trans_C"/>
    <property type="match status" value="1"/>
</dbReference>
<name>A0A1G2G471_9BACT</name>
<dbReference type="InterPro" id="IPR002376">
    <property type="entry name" value="Formyl_transf_N"/>
</dbReference>
<comment type="catalytic activity">
    <reaction evidence="5">
        <text>L-methionyl-tRNA(fMet) + (6R)-10-formyltetrahydrofolate = N-formyl-L-methionyl-tRNA(fMet) + (6S)-5,6,7,8-tetrahydrofolate + H(+)</text>
        <dbReference type="Rhea" id="RHEA:24380"/>
        <dbReference type="Rhea" id="RHEA-COMP:9952"/>
        <dbReference type="Rhea" id="RHEA-COMP:9953"/>
        <dbReference type="ChEBI" id="CHEBI:15378"/>
        <dbReference type="ChEBI" id="CHEBI:57453"/>
        <dbReference type="ChEBI" id="CHEBI:78530"/>
        <dbReference type="ChEBI" id="CHEBI:78844"/>
        <dbReference type="ChEBI" id="CHEBI:195366"/>
        <dbReference type="EC" id="2.1.2.9"/>
    </reaction>
</comment>
<dbReference type="Proteomes" id="UP000176576">
    <property type="component" value="Unassembled WGS sequence"/>
</dbReference>
<proteinExistence type="inferred from homology"/>
<dbReference type="SUPFAM" id="SSF53328">
    <property type="entry name" value="Formyltransferase"/>
    <property type="match status" value="1"/>
</dbReference>
<dbReference type="GO" id="GO:0004479">
    <property type="term" value="F:methionyl-tRNA formyltransferase activity"/>
    <property type="evidence" value="ECO:0007669"/>
    <property type="project" value="UniProtKB-UniRule"/>
</dbReference>
<dbReference type="EC" id="2.1.2.9" evidence="2 5"/>
<evidence type="ECO:0000259" key="7">
    <source>
        <dbReference type="Pfam" id="PF02911"/>
    </source>
</evidence>
<dbReference type="CDD" id="cd08646">
    <property type="entry name" value="FMT_core_Met-tRNA-FMT_N"/>
    <property type="match status" value="1"/>
</dbReference>
<dbReference type="InterPro" id="IPR005794">
    <property type="entry name" value="Fmt"/>
</dbReference>
<dbReference type="HAMAP" id="MF_00182">
    <property type="entry name" value="Formyl_trans"/>
    <property type="match status" value="1"/>
</dbReference>
<reference evidence="8 9" key="1">
    <citation type="journal article" date="2016" name="Nat. Commun.">
        <title>Thousands of microbial genomes shed light on interconnected biogeochemical processes in an aquifer system.</title>
        <authorList>
            <person name="Anantharaman K."/>
            <person name="Brown C.T."/>
            <person name="Hug L.A."/>
            <person name="Sharon I."/>
            <person name="Castelle C.J."/>
            <person name="Probst A.J."/>
            <person name="Thomas B.C."/>
            <person name="Singh A."/>
            <person name="Wilkins M.J."/>
            <person name="Karaoz U."/>
            <person name="Brodie E.L."/>
            <person name="Williams K.H."/>
            <person name="Hubbard S.S."/>
            <person name="Banfield J.F."/>
        </authorList>
    </citation>
    <scope>NUCLEOTIDE SEQUENCE [LARGE SCALE GENOMIC DNA]</scope>
</reference>
<keyword evidence="4 5" id="KW-0648">Protein biosynthesis</keyword>
<dbReference type="SUPFAM" id="SSF50486">
    <property type="entry name" value="FMT C-terminal domain-like"/>
    <property type="match status" value="1"/>
</dbReference>
<gene>
    <name evidence="5" type="primary">fmt</name>
    <name evidence="8" type="ORF">A3J54_03200</name>
</gene>
<feature type="domain" description="Formyl transferase N-terminal" evidence="6">
    <location>
        <begin position="1"/>
        <end position="181"/>
    </location>
</feature>
<dbReference type="GO" id="GO:0005829">
    <property type="term" value="C:cytosol"/>
    <property type="evidence" value="ECO:0007669"/>
    <property type="project" value="TreeGrafter"/>
</dbReference>
<dbReference type="InterPro" id="IPR041711">
    <property type="entry name" value="Met-tRNA-FMT_N"/>
</dbReference>
<dbReference type="PANTHER" id="PTHR11138">
    <property type="entry name" value="METHIONYL-TRNA FORMYLTRANSFERASE"/>
    <property type="match status" value="1"/>
</dbReference>
<evidence type="ECO:0000256" key="4">
    <source>
        <dbReference type="ARBA" id="ARBA00022917"/>
    </source>
</evidence>
<organism evidence="8 9">
    <name type="scientific">Candidatus Ryanbacteria bacterium RIFCSPHIGHO2_02_FULL_45_13b</name>
    <dbReference type="NCBI Taxonomy" id="1802117"/>
    <lineage>
        <taxon>Bacteria</taxon>
        <taxon>Candidatus Ryaniibacteriota</taxon>
    </lineage>
</organism>
<dbReference type="InterPro" id="IPR005793">
    <property type="entry name" value="Formyl_trans_C"/>
</dbReference>
<evidence type="ECO:0000256" key="3">
    <source>
        <dbReference type="ARBA" id="ARBA00022679"/>
    </source>
</evidence>
<comment type="function">
    <text evidence="5">Attaches a formyl group to the free amino group of methionyl-tRNA(fMet). The formyl group appears to play a dual role in the initiator identity of N-formylmethionyl-tRNA by promoting its recognition by IF2 and preventing the misappropriation of this tRNA by the elongation apparatus.</text>
</comment>
<dbReference type="InterPro" id="IPR001555">
    <property type="entry name" value="GART_AS"/>
</dbReference>
<dbReference type="CDD" id="cd08704">
    <property type="entry name" value="Met_tRNA_FMT_C"/>
    <property type="match status" value="1"/>
</dbReference>
<dbReference type="InterPro" id="IPR011034">
    <property type="entry name" value="Formyl_transferase-like_C_sf"/>
</dbReference>
<dbReference type="Gene3D" id="3.40.50.12230">
    <property type="match status" value="1"/>
</dbReference>
<accession>A0A1G2G471</accession>
<evidence type="ECO:0000313" key="9">
    <source>
        <dbReference type="Proteomes" id="UP000176576"/>
    </source>
</evidence>
<feature type="domain" description="Formyl transferase C-terminal" evidence="7">
    <location>
        <begin position="205"/>
        <end position="301"/>
    </location>
</feature>
<sequence>MNIIFFGTPPFAAIILQKLIDAGTPPVAVVTAPDKPAGRGHHLQSPPVKELADTYHIPVLQPQKLKDEEVLKILRNYTADVFIIAAYGKILPMALLDIPPKGTINVHPSLLPRHRGPSPIQGALLAGDDTMGVTLMLTDKEMDHGPIIAYSKWQMPHNTMTYSKLHERLAELGSQLLVETLPKWIAGEITPQEQNHAEATYTKLLTKEDGHLNWKKSAEEIDRMVRALNPWPGTWSYIKIPEAKLPELRRVKILGGHQTSETSITPPGTLTKTKSGHITASTGTTIYVIEYLQLEGKKPVSDIPSPTPLMLC</sequence>
<evidence type="ECO:0000256" key="1">
    <source>
        <dbReference type="ARBA" id="ARBA00010699"/>
    </source>
</evidence>
<feature type="binding site" evidence="5">
    <location>
        <begin position="109"/>
        <end position="112"/>
    </location>
    <ligand>
        <name>(6S)-5,6,7,8-tetrahydrofolate</name>
        <dbReference type="ChEBI" id="CHEBI:57453"/>
    </ligand>
</feature>
<dbReference type="AlphaFoldDB" id="A0A1G2G471"/>
<protein>
    <recommendedName>
        <fullName evidence="2 5">Methionyl-tRNA formyltransferase</fullName>
        <ecNumber evidence="2 5">2.1.2.9</ecNumber>
    </recommendedName>
</protein>
<evidence type="ECO:0000259" key="6">
    <source>
        <dbReference type="Pfam" id="PF00551"/>
    </source>
</evidence>
<dbReference type="EMBL" id="MHNN01000025">
    <property type="protein sequence ID" value="OGZ45024.1"/>
    <property type="molecule type" value="Genomic_DNA"/>
</dbReference>
<evidence type="ECO:0000313" key="8">
    <source>
        <dbReference type="EMBL" id="OGZ45024.1"/>
    </source>
</evidence>
<evidence type="ECO:0000256" key="2">
    <source>
        <dbReference type="ARBA" id="ARBA00012261"/>
    </source>
</evidence>
<dbReference type="NCBIfam" id="TIGR00460">
    <property type="entry name" value="fmt"/>
    <property type="match status" value="1"/>
</dbReference>
<dbReference type="InterPro" id="IPR036477">
    <property type="entry name" value="Formyl_transf_N_sf"/>
</dbReference>
<comment type="caution">
    <text evidence="8">The sequence shown here is derived from an EMBL/GenBank/DDBJ whole genome shotgun (WGS) entry which is preliminary data.</text>
</comment>
<evidence type="ECO:0000256" key="5">
    <source>
        <dbReference type="HAMAP-Rule" id="MF_00182"/>
    </source>
</evidence>
<dbReference type="InterPro" id="IPR044135">
    <property type="entry name" value="Met-tRNA-FMT_C"/>
</dbReference>
<dbReference type="Pfam" id="PF00551">
    <property type="entry name" value="Formyl_trans_N"/>
    <property type="match status" value="1"/>
</dbReference>
<dbReference type="PROSITE" id="PS00373">
    <property type="entry name" value="GART"/>
    <property type="match status" value="1"/>
</dbReference>
<dbReference type="STRING" id="1802117.A3J54_03200"/>